<comment type="caution">
    <text evidence="2">The sequence shown here is derived from an EMBL/GenBank/DDBJ whole genome shotgun (WGS) entry which is preliminary data.</text>
</comment>
<keyword evidence="2" id="KW-0378">Hydrolase</keyword>
<sequence>MNVTPTNWRKSTRSHLVSNCIEVGKLGSSAAVRDTKDRDGGYVAIDAARWSEFLLAVKAGRFSR</sequence>
<evidence type="ECO:0000313" key="3">
    <source>
        <dbReference type="Proteomes" id="UP000580474"/>
    </source>
</evidence>
<accession>A0A840NRN4</accession>
<dbReference type="RefSeq" id="WP_184482820.1">
    <property type="nucleotide sequence ID" value="NZ_JACHIV010000001.1"/>
</dbReference>
<dbReference type="AlphaFoldDB" id="A0A840NRN4"/>
<dbReference type="InterPro" id="IPR007278">
    <property type="entry name" value="DUF397"/>
</dbReference>
<dbReference type="Proteomes" id="UP000580474">
    <property type="component" value="Unassembled WGS sequence"/>
</dbReference>
<keyword evidence="3" id="KW-1185">Reference proteome</keyword>
<dbReference type="Pfam" id="PF04149">
    <property type="entry name" value="DUF397"/>
    <property type="match status" value="1"/>
</dbReference>
<gene>
    <name evidence="2" type="ORF">BJ969_005017</name>
</gene>
<reference evidence="2 3" key="1">
    <citation type="submission" date="2020-08" db="EMBL/GenBank/DDBJ databases">
        <title>Sequencing the genomes of 1000 actinobacteria strains.</title>
        <authorList>
            <person name="Klenk H.-P."/>
        </authorList>
    </citation>
    <scope>NUCLEOTIDE SEQUENCE [LARGE SCALE GENOMIC DNA]</scope>
    <source>
        <strain evidence="2 3">DSM 45582</strain>
    </source>
</reference>
<feature type="domain" description="DUF397" evidence="1">
    <location>
        <begin position="7"/>
        <end position="58"/>
    </location>
</feature>
<protein>
    <submittedName>
        <fullName evidence="2">Putative neutral ceramidase superfamily lipid hydrolase</fullName>
    </submittedName>
</protein>
<evidence type="ECO:0000259" key="1">
    <source>
        <dbReference type="Pfam" id="PF04149"/>
    </source>
</evidence>
<dbReference type="EMBL" id="JACHIV010000001">
    <property type="protein sequence ID" value="MBB5071929.1"/>
    <property type="molecule type" value="Genomic_DNA"/>
</dbReference>
<proteinExistence type="predicted"/>
<evidence type="ECO:0000313" key="2">
    <source>
        <dbReference type="EMBL" id="MBB5071929.1"/>
    </source>
</evidence>
<name>A0A840NRN4_9PSEU</name>
<organism evidence="2 3">
    <name type="scientific">Saccharopolyspora gloriosae</name>
    <dbReference type="NCBI Taxonomy" id="455344"/>
    <lineage>
        <taxon>Bacteria</taxon>
        <taxon>Bacillati</taxon>
        <taxon>Actinomycetota</taxon>
        <taxon>Actinomycetes</taxon>
        <taxon>Pseudonocardiales</taxon>
        <taxon>Pseudonocardiaceae</taxon>
        <taxon>Saccharopolyspora</taxon>
    </lineage>
</organism>
<dbReference type="GO" id="GO:0016787">
    <property type="term" value="F:hydrolase activity"/>
    <property type="evidence" value="ECO:0007669"/>
    <property type="project" value="UniProtKB-KW"/>
</dbReference>